<evidence type="ECO:0000256" key="2">
    <source>
        <dbReference type="ARBA" id="ARBA00022980"/>
    </source>
</evidence>
<keyword evidence="5" id="KW-1185">Reference proteome</keyword>
<evidence type="ECO:0000313" key="5">
    <source>
        <dbReference type="Proteomes" id="UP000462212"/>
    </source>
</evidence>
<gene>
    <name evidence="4" type="primary">MRP2</name>
    <name evidence="4" type="ORF">LSUB1_G004539</name>
</gene>
<dbReference type="Pfam" id="PF00253">
    <property type="entry name" value="Ribosomal_S14"/>
    <property type="match status" value="1"/>
</dbReference>
<evidence type="ECO:0000256" key="3">
    <source>
        <dbReference type="ARBA" id="ARBA00023274"/>
    </source>
</evidence>
<dbReference type="InterPro" id="IPR001209">
    <property type="entry name" value="Ribosomal_uS14"/>
</dbReference>
<dbReference type="OrthoDB" id="413436at2759"/>
<dbReference type="SUPFAM" id="SSF57716">
    <property type="entry name" value="Glucocorticoid receptor-like (DNA-binding domain)"/>
    <property type="match status" value="1"/>
</dbReference>
<reference evidence="4 5" key="1">
    <citation type="submission" date="2018-05" db="EMBL/GenBank/DDBJ databases">
        <title>Genome sequencing and assembly of the regulated plant pathogen Lachnellula willkommii and related sister species for the development of diagnostic species identification markers.</title>
        <authorList>
            <person name="Giroux E."/>
            <person name="Bilodeau G."/>
        </authorList>
    </citation>
    <scope>NUCLEOTIDE SEQUENCE [LARGE SCALE GENOMIC DNA]</scope>
    <source>
        <strain evidence="4 5">CBS 197.66</strain>
    </source>
</reference>
<sequence length="118" mass="13765">MSMFRSKKLDLGGFVNIKVIRDHTKRKVFAENEPERQALRYIIRNLSLPQRTRAQAQLQLAQMHCYTRPTQIRNRCIEGGKGRGVLRDFKMSRRSSSQYMFRMHALAGNLPGVKKASW</sequence>
<proteinExistence type="inferred from homology"/>
<dbReference type="GO" id="GO:0003735">
    <property type="term" value="F:structural constituent of ribosome"/>
    <property type="evidence" value="ECO:0007669"/>
    <property type="project" value="InterPro"/>
</dbReference>
<organism evidence="4 5">
    <name type="scientific">Lachnellula subtilissima</name>
    <dbReference type="NCBI Taxonomy" id="602034"/>
    <lineage>
        <taxon>Eukaryota</taxon>
        <taxon>Fungi</taxon>
        <taxon>Dikarya</taxon>
        <taxon>Ascomycota</taxon>
        <taxon>Pezizomycotina</taxon>
        <taxon>Leotiomycetes</taxon>
        <taxon>Helotiales</taxon>
        <taxon>Lachnaceae</taxon>
        <taxon>Lachnellula</taxon>
    </lineage>
</organism>
<dbReference type="EMBL" id="QGMJ01000425">
    <property type="protein sequence ID" value="TVY36485.1"/>
    <property type="molecule type" value="Genomic_DNA"/>
</dbReference>
<dbReference type="GO" id="GO:0006412">
    <property type="term" value="P:translation"/>
    <property type="evidence" value="ECO:0007669"/>
    <property type="project" value="InterPro"/>
</dbReference>
<name>A0A8H8U9M3_9HELO</name>
<keyword evidence="3" id="KW-0687">Ribonucleoprotein</keyword>
<dbReference type="FunFam" id="1.10.287.1480:FF:000001">
    <property type="entry name" value="30S ribosomal protein S14"/>
    <property type="match status" value="1"/>
</dbReference>
<accession>A0A8H8U9M3</accession>
<evidence type="ECO:0000256" key="1">
    <source>
        <dbReference type="ARBA" id="ARBA00009083"/>
    </source>
</evidence>
<dbReference type="GO" id="GO:0005763">
    <property type="term" value="C:mitochondrial small ribosomal subunit"/>
    <property type="evidence" value="ECO:0007669"/>
    <property type="project" value="TreeGrafter"/>
</dbReference>
<evidence type="ECO:0000313" key="4">
    <source>
        <dbReference type="EMBL" id="TVY36485.1"/>
    </source>
</evidence>
<dbReference type="PANTHER" id="PTHR19836">
    <property type="entry name" value="30S RIBOSOMAL PROTEIN S14"/>
    <property type="match status" value="1"/>
</dbReference>
<comment type="similarity">
    <text evidence="1">Belongs to the universal ribosomal protein uS14 family.</text>
</comment>
<dbReference type="Proteomes" id="UP000462212">
    <property type="component" value="Unassembled WGS sequence"/>
</dbReference>
<keyword evidence="2 4" id="KW-0689">Ribosomal protein</keyword>
<dbReference type="PANTHER" id="PTHR19836:SF19">
    <property type="entry name" value="SMALL RIBOSOMAL SUBUNIT PROTEIN US14M"/>
    <property type="match status" value="1"/>
</dbReference>
<dbReference type="Gene3D" id="1.10.287.1480">
    <property type="match status" value="1"/>
</dbReference>
<dbReference type="AlphaFoldDB" id="A0A8H8U9M3"/>
<protein>
    <submittedName>
        <fullName evidence="4">37S ribosomal protein MRP2, mitochondrial</fullName>
    </submittedName>
</protein>
<comment type="caution">
    <text evidence="4">The sequence shown here is derived from an EMBL/GenBank/DDBJ whole genome shotgun (WGS) entry which is preliminary data.</text>
</comment>